<dbReference type="AlphaFoldDB" id="A0A5P2DM17"/>
<dbReference type="EMBL" id="CP029189">
    <property type="protein sequence ID" value="QES56205.1"/>
    <property type="molecule type" value="Genomic_DNA"/>
</dbReference>
<feature type="compositionally biased region" description="Low complexity" evidence="5">
    <location>
        <begin position="480"/>
        <end position="516"/>
    </location>
</feature>
<feature type="transmembrane region" description="Helical" evidence="6">
    <location>
        <begin position="533"/>
        <end position="552"/>
    </location>
</feature>
<evidence type="ECO:0000256" key="7">
    <source>
        <dbReference type="SAM" id="SignalP"/>
    </source>
</evidence>
<feature type="compositionally biased region" description="Low complexity" evidence="5">
    <location>
        <begin position="275"/>
        <end position="288"/>
    </location>
</feature>
<name>A0A5P2DM17_STRVZ</name>
<evidence type="ECO:0000256" key="4">
    <source>
        <dbReference type="ARBA" id="ARBA00023088"/>
    </source>
</evidence>
<dbReference type="InterPro" id="IPR019931">
    <property type="entry name" value="LPXTG_anchor"/>
</dbReference>
<evidence type="ECO:0000259" key="8">
    <source>
        <dbReference type="PROSITE" id="PS50847"/>
    </source>
</evidence>
<dbReference type="Proteomes" id="UP000324101">
    <property type="component" value="Chromosome"/>
</dbReference>
<dbReference type="OrthoDB" id="4218847at2"/>
<dbReference type="NCBIfam" id="TIGR01167">
    <property type="entry name" value="LPXTG_anchor"/>
    <property type="match status" value="1"/>
</dbReference>
<feature type="chain" id="PRO_5024906393" evidence="7">
    <location>
        <begin position="26"/>
        <end position="560"/>
    </location>
</feature>
<feature type="signal peptide" evidence="7">
    <location>
        <begin position="1"/>
        <end position="25"/>
    </location>
</feature>
<proteinExistence type="predicted"/>
<keyword evidence="3 7" id="KW-0732">Signal</keyword>
<gene>
    <name evidence="9" type="ORF">DEJ51_20235</name>
</gene>
<keyword evidence="6" id="KW-0812">Transmembrane</keyword>
<dbReference type="RefSeq" id="WP_150258819.1">
    <property type="nucleotide sequence ID" value="NZ_CP029189.1"/>
</dbReference>
<keyword evidence="6" id="KW-0472">Membrane</keyword>
<feature type="region of interest" description="Disordered" evidence="5">
    <location>
        <begin position="275"/>
        <end position="322"/>
    </location>
</feature>
<feature type="compositionally biased region" description="Low complexity" evidence="5">
    <location>
        <begin position="299"/>
        <end position="316"/>
    </location>
</feature>
<evidence type="ECO:0000256" key="6">
    <source>
        <dbReference type="SAM" id="Phobius"/>
    </source>
</evidence>
<protein>
    <submittedName>
        <fullName evidence="9">Peptidase</fullName>
    </submittedName>
</protein>
<evidence type="ECO:0000313" key="10">
    <source>
        <dbReference type="Proteomes" id="UP000324101"/>
    </source>
</evidence>
<reference evidence="9 10" key="1">
    <citation type="submission" date="2018-05" db="EMBL/GenBank/DDBJ databases">
        <title>Streptomyces venezuelae.</title>
        <authorList>
            <person name="Kim W."/>
            <person name="Lee N."/>
            <person name="Cho B.-K."/>
        </authorList>
    </citation>
    <scope>NUCLEOTIDE SEQUENCE [LARGE SCALE GENOMIC DNA]</scope>
    <source>
        <strain evidence="9 10">ATCC 21018</strain>
    </source>
</reference>
<accession>A0A5P2DM17</accession>
<evidence type="ECO:0000256" key="3">
    <source>
        <dbReference type="ARBA" id="ARBA00022729"/>
    </source>
</evidence>
<keyword evidence="4" id="KW-0572">Peptidoglycan-anchor</keyword>
<feature type="domain" description="Gram-positive cocci surface proteins LPxTG" evidence="8">
    <location>
        <begin position="524"/>
        <end position="560"/>
    </location>
</feature>
<evidence type="ECO:0000256" key="1">
    <source>
        <dbReference type="ARBA" id="ARBA00022512"/>
    </source>
</evidence>
<sequence>MRKRISLLAAGALVALGPAITPAHAADPVLTLAGPAGIGLRPHPGQSGEPQKTSVEFRVVNDSARTFDRQSTFTIDLSALKGVADVALAKGRETDCKLTATAVTCNRWALWTGESTVVKLDVSAAKDSKAGATADLTLTGTADGATFKAATTKVRVGGPDLVLERARLKADLKPGDEQNLSIVFANEGTDPVDGVVLEMRTTHGIDLLEQYDNCSYSEDATAGRPSGWSTVQCLLEGEYEPGALYGVDGPLTLKAAPHAFMDGLTYAVYAAGDQPKAPKAAKNRAPASADKRAGGNRLAAAKQAPKASARSAAPQANDLDPRNNIQEFDFTTRNTADLVATGVSLGGKAGDTVDADFGFRNNGPAWVAHLRSGEDVARTDIVIPAGTRVTRVPAGCRGVDADGRDREQALGAPRYFCSTGHVVGEREAFAYPFQLKIEKVVADAKGSITVGRGTPQGTTGQRWDPNHANDTAALVINAKGTGPSPTPTATTTGSPAPTGSATPTATATPSASATGTGVTAGGGLASTGSSAQAIALGGAVLLAVGGGLFVAFRRKAGGHA</sequence>
<keyword evidence="6" id="KW-1133">Transmembrane helix</keyword>
<keyword evidence="1" id="KW-0134">Cell wall</keyword>
<evidence type="ECO:0000313" key="9">
    <source>
        <dbReference type="EMBL" id="QES56205.1"/>
    </source>
</evidence>
<feature type="region of interest" description="Disordered" evidence="5">
    <location>
        <begin position="477"/>
        <end position="516"/>
    </location>
</feature>
<evidence type="ECO:0000256" key="5">
    <source>
        <dbReference type="SAM" id="MobiDB-lite"/>
    </source>
</evidence>
<keyword evidence="2" id="KW-0964">Secreted</keyword>
<organism evidence="9 10">
    <name type="scientific">Streptomyces venezuelae</name>
    <dbReference type="NCBI Taxonomy" id="54571"/>
    <lineage>
        <taxon>Bacteria</taxon>
        <taxon>Bacillati</taxon>
        <taxon>Actinomycetota</taxon>
        <taxon>Actinomycetes</taxon>
        <taxon>Kitasatosporales</taxon>
        <taxon>Streptomycetaceae</taxon>
        <taxon>Streptomyces</taxon>
    </lineage>
</organism>
<dbReference type="PROSITE" id="PS50847">
    <property type="entry name" value="GRAM_POS_ANCHORING"/>
    <property type="match status" value="1"/>
</dbReference>
<evidence type="ECO:0000256" key="2">
    <source>
        <dbReference type="ARBA" id="ARBA00022525"/>
    </source>
</evidence>